<accession>A0A563W017</accession>
<evidence type="ECO:0008006" key="5">
    <source>
        <dbReference type="Google" id="ProtNLM"/>
    </source>
</evidence>
<protein>
    <recommendedName>
        <fullName evidence="5">SHOCT domain-containing protein</fullName>
    </recommendedName>
</protein>
<keyword evidence="2" id="KW-0472">Membrane</keyword>
<evidence type="ECO:0000256" key="2">
    <source>
        <dbReference type="SAM" id="Phobius"/>
    </source>
</evidence>
<sequence length="1108" mass="127250">MKFKETQSRKINRTVCIGLGGTGRDVLMRIRRLIVDRYGDFKQLPVVSFVHIDTDNGTSNTTGLKTGNTYHGVDLRFSDVEKVAATIARFEVDNMIPELSRNVSNYDGTPGAFSNISSWFPPQLLKDVKAIQEGAQGIRPVGRLAFFHNYRKIKASIELAEQRTLGHEAFMIRKNWNVDNKLNIFVIGSLCGGTGSGIFLDTAYCLRQMYGGDGAQIVGYFVISPELYGDASGKSANAYAALKELNYYATAGTTFKAEYDLQNLEFVEESRPPFEYIYLVSNRTGKDYKILEKSKLCNIIAHKITLDFAGELSVPIREQKDTLSHHMIPTDLHPRPNVQHYLTFGLAQIYFPREVAVQVSLNRIKIKLVDFWLQGEGQSIDPNNLLASFLDRWYDRGKNENGFVTKLQQATTDGSKTFRNALSSWKNRLENNIAEIQNSDERQEVVSQLGKEIRSEFRKVQPGETDNIRGLWLTNLQQQRAHLTAEYIKDVDQYLTQLLNPNSIDFSLINTRAWLEALTTELNKSYRELEDSINSMKSIHSLEAVEKKWNDTKQTIKDIESKKGLPFFNKHKTSQVQEEAQRIVGQVSKLMKENYEYSLFREVLTIVKALQHHVSELTNKCSNFSNLLNNVKLTYEKTEDDLKLQDVDEMSGEAIFADADTDDCYRNLLPNRDRSAQLALVSSKITKKVGLGTESLASCLERGVVDEYSLQKEINSIVDSEFSSRSLSTVQSAVKRFLESYPLSDRAIRLEQIIRESEPLLPLNLADPYFDNDTSKTLNIIGFKDTDKPEITQFKNILGKDLGIKDSNLKPIQAEKEIILVNEYGAFPLRLIRGLEKMRDHYQRHKSHGNFLHNDYRTQFIDPIPPDGWEMKRLQDIFYPSLAFELLPYNSNTKEYEFQYHDKFRDVYEVTSLSYVWDEALEKLASIQDMVIALDDKLKEAIADLTQNPQNWHNHYLPKLRQFVTTVDNLPENDPNYLYKEIVVGSRASIDRRQQDGIINRFWQKMRDFVREEMKKQKQQQPQEILPPNSTVNPQLKGSNNFKSDRQNIDINYIQPENSSVLEAEINEAEPDNHIERMAELKELIQMKKDGFLSDKQFEAAKQKILGI</sequence>
<feature type="region of interest" description="Disordered" evidence="1">
    <location>
        <begin position="1015"/>
        <end position="1044"/>
    </location>
</feature>
<dbReference type="InterPro" id="IPR025904">
    <property type="entry name" value="Tubulin-like"/>
</dbReference>
<dbReference type="Proteomes" id="UP000320055">
    <property type="component" value="Unassembled WGS sequence"/>
</dbReference>
<keyword evidence="2" id="KW-1133">Transmembrane helix</keyword>
<dbReference type="SUPFAM" id="SSF52490">
    <property type="entry name" value="Tubulin nucleotide-binding domain-like"/>
    <property type="match status" value="1"/>
</dbReference>
<evidence type="ECO:0000313" key="3">
    <source>
        <dbReference type="EMBL" id="VEP17031.1"/>
    </source>
</evidence>
<keyword evidence="2" id="KW-0812">Transmembrane</keyword>
<dbReference type="Gene3D" id="3.40.50.1440">
    <property type="entry name" value="Tubulin/FtsZ, GTPase domain"/>
    <property type="match status" value="1"/>
</dbReference>
<dbReference type="OrthoDB" id="3400278at2"/>
<evidence type="ECO:0000313" key="4">
    <source>
        <dbReference type="Proteomes" id="UP000320055"/>
    </source>
</evidence>
<organism evidence="3 4">
    <name type="scientific">Hyella patelloides LEGE 07179</name>
    <dbReference type="NCBI Taxonomy" id="945734"/>
    <lineage>
        <taxon>Bacteria</taxon>
        <taxon>Bacillati</taxon>
        <taxon>Cyanobacteriota</taxon>
        <taxon>Cyanophyceae</taxon>
        <taxon>Pleurocapsales</taxon>
        <taxon>Hyellaceae</taxon>
        <taxon>Hyella</taxon>
    </lineage>
</organism>
<proteinExistence type="predicted"/>
<dbReference type="AlphaFoldDB" id="A0A563W017"/>
<gene>
    <name evidence="3" type="ORF">H1P_530011</name>
</gene>
<evidence type="ECO:0000256" key="1">
    <source>
        <dbReference type="SAM" id="MobiDB-lite"/>
    </source>
</evidence>
<feature type="compositionally biased region" description="Polar residues" evidence="1">
    <location>
        <begin position="1028"/>
        <end position="1042"/>
    </location>
</feature>
<dbReference type="Pfam" id="PF13809">
    <property type="entry name" value="Tubulin_2"/>
    <property type="match status" value="1"/>
</dbReference>
<reference evidence="3 4" key="1">
    <citation type="submission" date="2019-01" db="EMBL/GenBank/DDBJ databases">
        <authorList>
            <person name="Brito A."/>
        </authorList>
    </citation>
    <scope>NUCLEOTIDE SEQUENCE [LARGE SCALE GENOMIC DNA]</scope>
    <source>
        <strain evidence="3">1</strain>
    </source>
</reference>
<dbReference type="RefSeq" id="WP_144866705.1">
    <property type="nucleotide sequence ID" value="NZ_LR213813.1"/>
</dbReference>
<dbReference type="EMBL" id="CAACVJ010000479">
    <property type="protein sequence ID" value="VEP17031.1"/>
    <property type="molecule type" value="Genomic_DNA"/>
</dbReference>
<name>A0A563W017_9CYAN</name>
<dbReference type="InterPro" id="IPR036525">
    <property type="entry name" value="Tubulin/FtsZ_GTPase_sf"/>
</dbReference>
<keyword evidence="4" id="KW-1185">Reference proteome</keyword>
<feature type="transmembrane region" description="Helical" evidence="2">
    <location>
        <begin position="182"/>
        <end position="200"/>
    </location>
</feature>